<evidence type="ECO:0000256" key="2">
    <source>
        <dbReference type="ARBA" id="ARBA00023295"/>
    </source>
</evidence>
<name>A0A6L3XPS9_9ENTR</name>
<evidence type="ECO:0000259" key="4">
    <source>
        <dbReference type="Pfam" id="PF02922"/>
    </source>
</evidence>
<comment type="similarity">
    <text evidence="1">Belongs to the glycosyl hydrolase 13 family.</text>
</comment>
<dbReference type="AlphaFoldDB" id="A0A6L3XPS9"/>
<gene>
    <name evidence="5" type="ORF">F9C29_23340</name>
</gene>
<dbReference type="Proteomes" id="UP000476281">
    <property type="component" value="Unassembled WGS sequence"/>
</dbReference>
<dbReference type="InterPro" id="IPR006047">
    <property type="entry name" value="GH13_cat_dom"/>
</dbReference>
<feature type="domain" description="Glycosyl hydrolase family 13 catalytic" evidence="3">
    <location>
        <begin position="185"/>
        <end position="291"/>
    </location>
</feature>
<evidence type="ECO:0000313" key="6">
    <source>
        <dbReference type="Proteomes" id="UP000476281"/>
    </source>
</evidence>
<dbReference type="InterPro" id="IPR013783">
    <property type="entry name" value="Ig-like_fold"/>
</dbReference>
<keyword evidence="2" id="KW-0378">Hydrolase</keyword>
<evidence type="ECO:0000256" key="1">
    <source>
        <dbReference type="ARBA" id="ARBA00008061"/>
    </source>
</evidence>
<feature type="non-terminal residue" evidence="5">
    <location>
        <position position="390"/>
    </location>
</feature>
<dbReference type="EMBL" id="WBSZ01001116">
    <property type="protein sequence ID" value="KAB2506552.1"/>
    <property type="molecule type" value="Genomic_DNA"/>
</dbReference>
<dbReference type="InterPro" id="IPR017853">
    <property type="entry name" value="GH"/>
</dbReference>
<dbReference type="Pfam" id="PF00128">
    <property type="entry name" value="Alpha-amylase"/>
    <property type="match status" value="1"/>
</dbReference>
<keyword evidence="2" id="KW-0326">Glycosidase</keyword>
<accession>A0A6L3XPS9</accession>
<dbReference type="Gene3D" id="2.60.40.10">
    <property type="entry name" value="Immunoglobulins"/>
    <property type="match status" value="1"/>
</dbReference>
<dbReference type="GO" id="GO:0005975">
    <property type="term" value="P:carbohydrate metabolic process"/>
    <property type="evidence" value="ECO:0007669"/>
    <property type="project" value="InterPro"/>
</dbReference>
<dbReference type="GO" id="GO:0004553">
    <property type="term" value="F:hydrolase activity, hydrolyzing O-glycosyl compounds"/>
    <property type="evidence" value="ECO:0007669"/>
    <property type="project" value="InterPro"/>
</dbReference>
<evidence type="ECO:0000259" key="3">
    <source>
        <dbReference type="Pfam" id="PF00128"/>
    </source>
</evidence>
<dbReference type="SUPFAM" id="SSF51445">
    <property type="entry name" value="(Trans)glycosidases"/>
    <property type="match status" value="1"/>
</dbReference>
<dbReference type="PANTHER" id="PTHR43002">
    <property type="entry name" value="GLYCOGEN DEBRANCHING ENZYME"/>
    <property type="match status" value="1"/>
</dbReference>
<proteinExistence type="inferred from homology"/>
<feature type="domain" description="Glycoside hydrolase family 13 N-terminal" evidence="4">
    <location>
        <begin position="11"/>
        <end position="97"/>
    </location>
</feature>
<evidence type="ECO:0000313" key="5">
    <source>
        <dbReference type="EMBL" id="KAB2506552.1"/>
    </source>
</evidence>
<dbReference type="InterPro" id="IPR004193">
    <property type="entry name" value="Glyco_hydro_13_N"/>
</dbReference>
<reference evidence="5 6" key="1">
    <citation type="submission" date="2019-09" db="EMBL/GenBank/DDBJ databases">
        <title>Reversal of blaTEM antimicrobial resistance by CRISPR-Cas9 in clinical E. coli and other Enterobacteriaceae strains.</title>
        <authorList>
            <person name="Tagliaferri T."/>
            <person name="Guimaraes N."/>
            <person name="Pereira M."/>
            <person name="Felicori L."/>
            <person name="Horz H.-P."/>
            <person name="Santos S."/>
            <person name="Mendes T."/>
        </authorList>
    </citation>
    <scope>NUCLEOTIDE SEQUENCE [LARGE SCALE GENOMIC DNA]</scope>
    <source>
        <strain evidence="5 6">E2_blaTEM_MG</strain>
    </source>
</reference>
<comment type="caution">
    <text evidence="5">The sequence shown here is derived from an EMBL/GenBank/DDBJ whole genome shotgun (WGS) entry which is preliminary data.</text>
</comment>
<dbReference type="Pfam" id="PF02922">
    <property type="entry name" value="CBM_48"/>
    <property type="match status" value="1"/>
</dbReference>
<sequence length="390" mass="43605">MTQLTAGKPEPLGASFDGKGVNFTLFSAHAERVELCVFDGEGNEHRYDLPARTGDTWHGYLAGGRPGMHYGFRVHGPWEPSQGHWFNPAKLLIDPCAHRVDGEFKDDSLFHVGYGEPDHRDSAPVAPKSVVVHDLYDWEDDAPPRTPWGNTVIYEAHVKGLTYLHPSIPKEMRGTYKALGHPTMVAYLKHLGITALELLPVAHFASEPRLQRLGLSNYWGYNPLAMFALDPRYAVQPEKARDEFRDAVKALHAAGIEVILDVVLNHSAESDLDGPTLSQRGIDNRSYYWIRDDGDYENWTGCGNTLNLSHPAVTHYAYECLKYWVETFHVDGFRFDLAPVMGRTPAFSQQAPLFEAIKNCPVLSKVKLIAEPWDIGEGSYPVGQFPPLVA</sequence>
<dbReference type="SUPFAM" id="SSF81296">
    <property type="entry name" value="E set domains"/>
    <property type="match status" value="1"/>
</dbReference>
<protein>
    <submittedName>
        <fullName evidence="5">Glycogen debranching enzyme</fullName>
    </submittedName>
</protein>
<dbReference type="CDD" id="cd02856">
    <property type="entry name" value="E_set_GDE_Isoamylase_N"/>
    <property type="match status" value="1"/>
</dbReference>
<dbReference type="Gene3D" id="3.20.20.80">
    <property type="entry name" value="Glycosidases"/>
    <property type="match status" value="1"/>
</dbReference>
<dbReference type="InterPro" id="IPR044505">
    <property type="entry name" value="GlgX_Isoamylase_N_E_set"/>
</dbReference>
<organism evidence="5 6">
    <name type="scientific">Enterobacter hormaechei</name>
    <dbReference type="NCBI Taxonomy" id="158836"/>
    <lineage>
        <taxon>Bacteria</taxon>
        <taxon>Pseudomonadati</taxon>
        <taxon>Pseudomonadota</taxon>
        <taxon>Gammaproteobacteria</taxon>
        <taxon>Enterobacterales</taxon>
        <taxon>Enterobacteriaceae</taxon>
        <taxon>Enterobacter</taxon>
        <taxon>Enterobacter cloacae complex</taxon>
    </lineage>
</organism>
<dbReference type="InterPro" id="IPR014756">
    <property type="entry name" value="Ig_E-set"/>
</dbReference>